<keyword evidence="3" id="KW-1185">Reference proteome</keyword>
<evidence type="ECO:0000313" key="3">
    <source>
        <dbReference type="Proteomes" id="UP000602759"/>
    </source>
</evidence>
<dbReference type="InterPro" id="IPR010982">
    <property type="entry name" value="Lambda_DNA-bd_dom_sf"/>
</dbReference>
<dbReference type="EMBL" id="JACOIK010000008">
    <property type="protein sequence ID" value="MBD1433527.1"/>
    <property type="molecule type" value="Genomic_DNA"/>
</dbReference>
<evidence type="ECO:0000313" key="2">
    <source>
        <dbReference type="EMBL" id="MBD1433527.1"/>
    </source>
</evidence>
<feature type="domain" description="HTH cro/C1-type" evidence="1">
    <location>
        <begin position="21"/>
        <end position="67"/>
    </location>
</feature>
<dbReference type="CDD" id="cd00093">
    <property type="entry name" value="HTH_XRE"/>
    <property type="match status" value="1"/>
</dbReference>
<dbReference type="RefSeq" id="WP_190994495.1">
    <property type="nucleotide sequence ID" value="NZ_JACOIK010000008.1"/>
</dbReference>
<gene>
    <name evidence="2" type="ORF">H8B06_11860</name>
</gene>
<dbReference type="Gene3D" id="1.10.260.40">
    <property type="entry name" value="lambda repressor-like DNA-binding domains"/>
    <property type="match status" value="1"/>
</dbReference>
<dbReference type="InterPro" id="IPR001387">
    <property type="entry name" value="Cro/C1-type_HTH"/>
</dbReference>
<dbReference type="Proteomes" id="UP000602759">
    <property type="component" value="Unassembled WGS sequence"/>
</dbReference>
<organism evidence="2 3">
    <name type="scientific">Sphingobacterium micropteri</name>
    <dbReference type="NCBI Taxonomy" id="2763501"/>
    <lineage>
        <taxon>Bacteria</taxon>
        <taxon>Pseudomonadati</taxon>
        <taxon>Bacteroidota</taxon>
        <taxon>Sphingobacteriia</taxon>
        <taxon>Sphingobacteriales</taxon>
        <taxon>Sphingobacteriaceae</taxon>
        <taxon>Sphingobacterium</taxon>
    </lineage>
</organism>
<protein>
    <submittedName>
        <fullName evidence="2">Helix-turn-helix transcriptional regulator</fullName>
    </submittedName>
</protein>
<name>A0ABR7YQF9_9SPHI</name>
<evidence type="ECO:0000259" key="1">
    <source>
        <dbReference type="PROSITE" id="PS50943"/>
    </source>
</evidence>
<reference evidence="2 3" key="1">
    <citation type="submission" date="2020-08" db="EMBL/GenBank/DDBJ databases">
        <title>Sphingobacterium sp. DN00404 isolated from aquaculture water.</title>
        <authorList>
            <person name="Zhang M."/>
        </authorList>
    </citation>
    <scope>NUCLEOTIDE SEQUENCE [LARGE SCALE GENOMIC DNA]</scope>
    <source>
        <strain evidence="2 3">DN00404</strain>
    </source>
</reference>
<sequence length="170" mass="20105">MKKFNAEITRKNILMLIRYSGITLEEFGNIIGVSKRWMQYLKKGRYDFDISAIEKASIFFNVSFGRLTTTLIAPPDDYRRTLQLHHKNNTEYSKILSENPSIPYTIEFILMKDSEFTTNPNMEIKDVRRILKNYNLVYKGSSLSTELQKSEFVECWPHSTKKNTNIYRKR</sequence>
<accession>A0ABR7YQF9</accession>
<dbReference type="SUPFAM" id="SSF47413">
    <property type="entry name" value="lambda repressor-like DNA-binding domains"/>
    <property type="match status" value="1"/>
</dbReference>
<comment type="caution">
    <text evidence="2">The sequence shown here is derived from an EMBL/GenBank/DDBJ whole genome shotgun (WGS) entry which is preliminary data.</text>
</comment>
<proteinExistence type="predicted"/>
<dbReference type="PROSITE" id="PS50943">
    <property type="entry name" value="HTH_CROC1"/>
    <property type="match status" value="1"/>
</dbReference>